<feature type="transmembrane region" description="Helical" evidence="1">
    <location>
        <begin position="125"/>
        <end position="144"/>
    </location>
</feature>
<keyword evidence="3" id="KW-1185">Reference proteome</keyword>
<keyword evidence="1" id="KW-0472">Membrane</keyword>
<proteinExistence type="predicted"/>
<dbReference type="Proteomes" id="UP001345963">
    <property type="component" value="Unassembled WGS sequence"/>
</dbReference>
<reference evidence="2 3" key="1">
    <citation type="submission" date="2021-07" db="EMBL/GenBank/DDBJ databases">
        <authorList>
            <person name="Palmer J.M."/>
        </authorList>
    </citation>
    <scope>NUCLEOTIDE SEQUENCE [LARGE SCALE GENOMIC DNA]</scope>
    <source>
        <strain evidence="2 3">AT_MEX2019</strain>
        <tissue evidence="2">Muscle</tissue>
    </source>
</reference>
<protein>
    <submittedName>
        <fullName evidence="2">Uncharacterized protein</fullName>
    </submittedName>
</protein>
<evidence type="ECO:0000256" key="1">
    <source>
        <dbReference type="SAM" id="Phobius"/>
    </source>
</evidence>
<keyword evidence="1" id="KW-1133">Transmembrane helix</keyword>
<name>A0ABU7AR06_9TELE</name>
<gene>
    <name evidence="2" type="ORF">ATANTOWER_023387</name>
</gene>
<sequence>MWIHRHLNRLSSDGGTELVNVSPWAIIAVAVMWCLPLAGELLPGEFAPCGVRDSVVGTVLSGVCPVAPARGPGLAIAPHCVVGGRMRRGCLERGDVWSLRCVCVFLCRLFGDGAYLWGCAPVGRGFMVFGFGGMCSIFVSWLGVAM</sequence>
<feature type="transmembrane region" description="Helical" evidence="1">
    <location>
        <begin position="97"/>
        <end position="118"/>
    </location>
</feature>
<dbReference type="EMBL" id="JAHUTI010024864">
    <property type="protein sequence ID" value="MED6240567.1"/>
    <property type="molecule type" value="Genomic_DNA"/>
</dbReference>
<comment type="caution">
    <text evidence="2">The sequence shown here is derived from an EMBL/GenBank/DDBJ whole genome shotgun (WGS) entry which is preliminary data.</text>
</comment>
<evidence type="ECO:0000313" key="2">
    <source>
        <dbReference type="EMBL" id="MED6240567.1"/>
    </source>
</evidence>
<accession>A0ABU7AR06</accession>
<keyword evidence="1" id="KW-0812">Transmembrane</keyword>
<evidence type="ECO:0000313" key="3">
    <source>
        <dbReference type="Proteomes" id="UP001345963"/>
    </source>
</evidence>
<organism evidence="2 3">
    <name type="scientific">Ataeniobius toweri</name>
    <dbReference type="NCBI Taxonomy" id="208326"/>
    <lineage>
        <taxon>Eukaryota</taxon>
        <taxon>Metazoa</taxon>
        <taxon>Chordata</taxon>
        <taxon>Craniata</taxon>
        <taxon>Vertebrata</taxon>
        <taxon>Euteleostomi</taxon>
        <taxon>Actinopterygii</taxon>
        <taxon>Neopterygii</taxon>
        <taxon>Teleostei</taxon>
        <taxon>Neoteleostei</taxon>
        <taxon>Acanthomorphata</taxon>
        <taxon>Ovalentaria</taxon>
        <taxon>Atherinomorphae</taxon>
        <taxon>Cyprinodontiformes</taxon>
        <taxon>Goodeidae</taxon>
        <taxon>Ataeniobius</taxon>
    </lineage>
</organism>